<dbReference type="GO" id="GO:0046839">
    <property type="term" value="P:phospholipid dephosphorylation"/>
    <property type="evidence" value="ECO:0007669"/>
    <property type="project" value="TreeGrafter"/>
</dbReference>
<proteinExistence type="inferred from homology"/>
<dbReference type="AlphaFoldDB" id="A0AAW2ZAK7"/>
<evidence type="ECO:0000256" key="3">
    <source>
        <dbReference type="ARBA" id="ARBA00022692"/>
    </source>
</evidence>
<feature type="transmembrane region" description="Helical" evidence="7">
    <location>
        <begin position="74"/>
        <end position="100"/>
    </location>
</feature>
<dbReference type="InterPro" id="IPR036938">
    <property type="entry name" value="PAP2/HPO_sf"/>
</dbReference>
<sequence length="423" mass="48142">MPKPKKQDGKLKDKLSQIKQTRMAQVFGRKRDEDDYFEIPRSITNDMKERITAPKFNKAMDMPSSFSMGRNLPVGLYAAEWATVLLFICYFVLFSLLRYPERAFRLDDPNLSYPLLPPGAPWWGCLLLNIVAPLVVCLGYNILFVRNKNDIHHLVLGFAICITSCLYFTSFLWLIVGGLPPNFIDQCQPDFDRVLLITNQRANSFSQVVYFYPSEICTQGIQTISTSDNVMITGGYIQNLIPSFPSGRASTGFAGWIYAALYVNAKLDTWRLSMGHYWKLLVVIIPVQIATYVSLTGLIDFHHSWDQVFAGVIVGILCGALGYTSKYVNIRSHVPSIYLWRALGDYLQRQKEKRDPLGAEIEKMKQEEEKGPGDSDPPKIPDNSDETNEVVNELMRMSIDIKRNSKSFEESEDDINSNNNKIQ</sequence>
<evidence type="ECO:0000256" key="1">
    <source>
        <dbReference type="ARBA" id="ARBA00004141"/>
    </source>
</evidence>
<keyword evidence="3 7" id="KW-0812">Transmembrane</keyword>
<evidence type="ECO:0000256" key="5">
    <source>
        <dbReference type="ARBA" id="ARBA00023136"/>
    </source>
</evidence>
<gene>
    <name evidence="9" type="ORF">AKO1_012042</name>
</gene>
<evidence type="ECO:0000259" key="8">
    <source>
        <dbReference type="SMART" id="SM00014"/>
    </source>
</evidence>
<evidence type="ECO:0000256" key="6">
    <source>
        <dbReference type="SAM" id="MobiDB-lite"/>
    </source>
</evidence>
<feature type="transmembrane region" description="Helical" evidence="7">
    <location>
        <begin position="120"/>
        <end position="143"/>
    </location>
</feature>
<protein>
    <submittedName>
        <fullName evidence="9">PA-phosphatase related-family protein</fullName>
    </submittedName>
</protein>
<feature type="region of interest" description="Disordered" evidence="6">
    <location>
        <begin position="362"/>
        <end position="423"/>
    </location>
</feature>
<dbReference type="Pfam" id="PF01569">
    <property type="entry name" value="PAP2"/>
    <property type="match status" value="1"/>
</dbReference>
<feature type="compositionally biased region" description="Basic and acidic residues" evidence="6">
    <location>
        <begin position="362"/>
        <end position="379"/>
    </location>
</feature>
<comment type="similarity">
    <text evidence="2">Belongs to the PA-phosphatase related phosphoesterase family.</text>
</comment>
<evidence type="ECO:0000256" key="7">
    <source>
        <dbReference type="SAM" id="Phobius"/>
    </source>
</evidence>
<accession>A0AAW2ZAK7</accession>
<dbReference type="InterPro" id="IPR000326">
    <property type="entry name" value="PAP2/HPO"/>
</dbReference>
<evidence type="ECO:0000256" key="4">
    <source>
        <dbReference type="ARBA" id="ARBA00022989"/>
    </source>
</evidence>
<feature type="compositionally biased region" description="Basic and acidic residues" evidence="6">
    <location>
        <begin position="399"/>
        <end position="409"/>
    </location>
</feature>
<evidence type="ECO:0000313" key="10">
    <source>
        <dbReference type="Proteomes" id="UP001431209"/>
    </source>
</evidence>
<dbReference type="GO" id="GO:0006644">
    <property type="term" value="P:phospholipid metabolic process"/>
    <property type="evidence" value="ECO:0007669"/>
    <property type="project" value="InterPro"/>
</dbReference>
<dbReference type="GO" id="GO:0008195">
    <property type="term" value="F:phosphatidate phosphatase activity"/>
    <property type="evidence" value="ECO:0007669"/>
    <property type="project" value="TreeGrafter"/>
</dbReference>
<comment type="subcellular location">
    <subcellularLocation>
        <location evidence="1">Membrane</location>
        <topology evidence="1">Multi-pass membrane protein</topology>
    </subcellularLocation>
</comment>
<feature type="transmembrane region" description="Helical" evidence="7">
    <location>
        <begin position="305"/>
        <end position="323"/>
    </location>
</feature>
<dbReference type="EMBL" id="JAOPGA020001235">
    <property type="protein sequence ID" value="KAL0486475.1"/>
    <property type="molecule type" value="Genomic_DNA"/>
</dbReference>
<feature type="transmembrane region" description="Helical" evidence="7">
    <location>
        <begin position="155"/>
        <end position="176"/>
    </location>
</feature>
<organism evidence="9 10">
    <name type="scientific">Acrasis kona</name>
    <dbReference type="NCBI Taxonomy" id="1008807"/>
    <lineage>
        <taxon>Eukaryota</taxon>
        <taxon>Discoba</taxon>
        <taxon>Heterolobosea</taxon>
        <taxon>Tetramitia</taxon>
        <taxon>Eutetramitia</taxon>
        <taxon>Acrasidae</taxon>
        <taxon>Acrasis</taxon>
    </lineage>
</organism>
<evidence type="ECO:0000313" key="9">
    <source>
        <dbReference type="EMBL" id="KAL0486475.1"/>
    </source>
</evidence>
<keyword evidence="5 7" id="KW-0472">Membrane</keyword>
<dbReference type="SUPFAM" id="SSF48317">
    <property type="entry name" value="Acid phosphatase/Vanadium-dependent haloperoxidase"/>
    <property type="match status" value="1"/>
</dbReference>
<dbReference type="Proteomes" id="UP001431209">
    <property type="component" value="Unassembled WGS sequence"/>
</dbReference>
<dbReference type="PANTHER" id="PTHR10165">
    <property type="entry name" value="LIPID PHOSPHATE PHOSPHATASE"/>
    <property type="match status" value="1"/>
</dbReference>
<keyword evidence="10" id="KW-1185">Reference proteome</keyword>
<feature type="transmembrane region" description="Helical" evidence="7">
    <location>
        <begin position="277"/>
        <end position="299"/>
    </location>
</feature>
<dbReference type="PANTHER" id="PTHR10165:SF35">
    <property type="entry name" value="RE23632P"/>
    <property type="match status" value="1"/>
</dbReference>
<dbReference type="Gene3D" id="1.20.144.10">
    <property type="entry name" value="Phosphatidic acid phosphatase type 2/haloperoxidase"/>
    <property type="match status" value="1"/>
</dbReference>
<reference evidence="9 10" key="1">
    <citation type="submission" date="2024-03" db="EMBL/GenBank/DDBJ databases">
        <title>The Acrasis kona genome and developmental transcriptomes reveal deep origins of eukaryotic multicellular pathways.</title>
        <authorList>
            <person name="Sheikh S."/>
            <person name="Fu C.-J."/>
            <person name="Brown M.W."/>
            <person name="Baldauf S.L."/>
        </authorList>
    </citation>
    <scope>NUCLEOTIDE SEQUENCE [LARGE SCALE GENOMIC DNA]</scope>
    <source>
        <strain evidence="9 10">ATCC MYA-3509</strain>
    </source>
</reference>
<feature type="transmembrane region" description="Helical" evidence="7">
    <location>
        <begin position="249"/>
        <end position="265"/>
    </location>
</feature>
<evidence type="ECO:0000256" key="2">
    <source>
        <dbReference type="ARBA" id="ARBA00008816"/>
    </source>
</evidence>
<name>A0AAW2ZAK7_9EUKA</name>
<keyword evidence="4 7" id="KW-1133">Transmembrane helix</keyword>
<dbReference type="SMART" id="SM00014">
    <property type="entry name" value="acidPPc"/>
    <property type="match status" value="1"/>
</dbReference>
<dbReference type="InterPro" id="IPR043216">
    <property type="entry name" value="PAP-like"/>
</dbReference>
<comment type="caution">
    <text evidence="9">The sequence shown here is derived from an EMBL/GenBank/DDBJ whole genome shotgun (WGS) entry which is preliminary data.</text>
</comment>
<dbReference type="GO" id="GO:0016020">
    <property type="term" value="C:membrane"/>
    <property type="evidence" value="ECO:0007669"/>
    <property type="project" value="UniProtKB-SubCell"/>
</dbReference>
<feature type="domain" description="Phosphatidic acid phosphatase type 2/haloperoxidase" evidence="8">
    <location>
        <begin position="155"/>
        <end position="323"/>
    </location>
</feature>